<evidence type="ECO:0000313" key="2">
    <source>
        <dbReference type="Proteomes" id="UP000027730"/>
    </source>
</evidence>
<evidence type="ECO:0000313" key="1">
    <source>
        <dbReference type="EMBL" id="KEQ72780.1"/>
    </source>
</evidence>
<proteinExistence type="predicted"/>
<dbReference type="GeneID" id="25416910"/>
<name>A0A074WI33_9PEZI</name>
<dbReference type="EMBL" id="KL584710">
    <property type="protein sequence ID" value="KEQ72780.1"/>
    <property type="molecule type" value="Genomic_DNA"/>
</dbReference>
<dbReference type="Proteomes" id="UP000027730">
    <property type="component" value="Unassembled WGS sequence"/>
</dbReference>
<dbReference type="OrthoDB" id="3894595at2759"/>
<accession>A0A074WI33</accession>
<dbReference type="HOGENOM" id="CLU_2978746_0_0_1"/>
<reference evidence="1 2" key="1">
    <citation type="journal article" date="2014" name="BMC Genomics">
        <title>Genome sequencing of four Aureobasidium pullulans varieties: biotechnological potential, stress tolerance, and description of new species.</title>
        <authorList>
            <person name="Gostin Ar C."/>
            <person name="Ohm R.A."/>
            <person name="Kogej T."/>
            <person name="Sonjak S."/>
            <person name="Turk M."/>
            <person name="Zajc J."/>
            <person name="Zalar P."/>
            <person name="Grube M."/>
            <person name="Sun H."/>
            <person name="Han J."/>
            <person name="Sharma A."/>
            <person name="Chiniquy J."/>
            <person name="Ngan C.Y."/>
            <person name="Lipzen A."/>
            <person name="Barry K."/>
            <person name="Grigoriev I.V."/>
            <person name="Gunde-Cimerman N."/>
        </authorList>
    </citation>
    <scope>NUCLEOTIDE SEQUENCE [LARGE SCALE GENOMIC DNA]</scope>
    <source>
        <strain evidence="1 2">CBS 147.97</strain>
    </source>
</reference>
<protein>
    <submittedName>
        <fullName evidence="1">Uncharacterized protein</fullName>
    </submittedName>
</protein>
<sequence length="58" mass="6590">MPSNTSHIQQRAQLKQHDDIVVPPTEQAEWENVQNERVFIPDIHSMPAPNVVKGHPTP</sequence>
<keyword evidence="2" id="KW-1185">Reference proteome</keyword>
<organism evidence="1 2">
    <name type="scientific">Aureobasidium namibiae CBS 147.97</name>
    <dbReference type="NCBI Taxonomy" id="1043004"/>
    <lineage>
        <taxon>Eukaryota</taxon>
        <taxon>Fungi</taxon>
        <taxon>Dikarya</taxon>
        <taxon>Ascomycota</taxon>
        <taxon>Pezizomycotina</taxon>
        <taxon>Dothideomycetes</taxon>
        <taxon>Dothideomycetidae</taxon>
        <taxon>Dothideales</taxon>
        <taxon>Saccotheciaceae</taxon>
        <taxon>Aureobasidium</taxon>
    </lineage>
</organism>
<dbReference type="AlphaFoldDB" id="A0A074WI33"/>
<gene>
    <name evidence="1" type="ORF">M436DRAFT_82060</name>
</gene>
<dbReference type="RefSeq" id="XP_013427207.1">
    <property type="nucleotide sequence ID" value="XM_013571753.1"/>
</dbReference>